<dbReference type="EMBL" id="KV700092">
    <property type="protein sequence ID" value="OCF54215.1"/>
    <property type="molecule type" value="Genomic_DNA"/>
</dbReference>
<dbReference type="STRING" id="1331196.A0A1B9IF94"/>
<keyword evidence="5 8" id="KW-0812">Transmembrane</keyword>
<evidence type="ECO:0000256" key="7">
    <source>
        <dbReference type="ARBA" id="ARBA00023136"/>
    </source>
</evidence>
<dbReference type="GO" id="GO:0000319">
    <property type="term" value="F:sulfite transmembrane transporter activity"/>
    <property type="evidence" value="ECO:0007669"/>
    <property type="project" value="TreeGrafter"/>
</dbReference>
<reference evidence="10" key="2">
    <citation type="submission" date="2013-12" db="EMBL/GenBank/DDBJ databases">
        <title>Evolution of pathogenesis and genome organization in the Tremellales.</title>
        <authorList>
            <person name="Cuomo C."/>
            <person name="Litvintseva A."/>
            <person name="Heitman J."/>
            <person name="Chen Y."/>
            <person name="Sun S."/>
            <person name="Springer D."/>
            <person name="Dromer F."/>
            <person name="Young S."/>
            <person name="Zeng Q."/>
            <person name="Chapman S."/>
            <person name="Gujja S."/>
            <person name="Saif S."/>
            <person name="Birren B."/>
        </authorList>
    </citation>
    <scope>NUCLEOTIDE SEQUENCE [LARGE SCALE GENOMIC DNA]</scope>
    <source>
        <strain evidence="10">CBS 10435</strain>
    </source>
</reference>
<sequence length="323" mass="34746">MKGTFRNNARTFFCRSVMGNSADGLATIVNMIALVCVNNWGERWAKVAVALWAFDAALSILVAIGLLFMIHIRSSQCQQAGFCPSSLSIVAAASGGVVAEAVSQSMPSVVITSNIGWGTGGSLALSISATYLYRLIAHGAPAPQALPSLFLLIGPCGQGSFGTVTLGKVVKDLVYSLGIDNLATQKQQTEMAMMAQATYAGGFVTGLILWGLGLCWYLLATALVIDHIWNVDRSYLRHRSFNVSFTALTFPIGVWASASNALATELDSEVFRVIGAVVSTQVCFIWLYVMPMTIYKAFEGSVFNATELELFSSKHRQRSEDKV</sequence>
<dbReference type="Gene3D" id="1.50.10.150">
    <property type="entry name" value="Voltage-dependent anion channel"/>
    <property type="match status" value="1"/>
</dbReference>
<dbReference type="PANTHER" id="PTHR31686">
    <property type="match status" value="1"/>
</dbReference>
<evidence type="ECO:0000313" key="10">
    <source>
        <dbReference type="Proteomes" id="UP000092583"/>
    </source>
</evidence>
<dbReference type="Pfam" id="PF03595">
    <property type="entry name" value="SLAC1"/>
    <property type="match status" value="1"/>
</dbReference>
<keyword evidence="4" id="KW-1003">Cell membrane</keyword>
<feature type="transmembrane region" description="Helical" evidence="8">
    <location>
        <begin position="207"/>
        <end position="229"/>
    </location>
</feature>
<accession>A0A1B9IF94</accession>
<proteinExistence type="inferred from homology"/>
<dbReference type="AlphaFoldDB" id="A0A1B9IF94"/>
<evidence type="ECO:0000313" key="9">
    <source>
        <dbReference type="EMBL" id="OCF54215.1"/>
    </source>
</evidence>
<reference evidence="9 10" key="1">
    <citation type="submission" date="2013-07" db="EMBL/GenBank/DDBJ databases">
        <title>The Genome Sequence of Kwoniella mangroviensis CBS10435.</title>
        <authorList>
            <consortium name="The Broad Institute Genome Sequencing Platform"/>
            <person name="Cuomo C."/>
            <person name="Litvintseva A."/>
            <person name="Chen Y."/>
            <person name="Heitman J."/>
            <person name="Sun S."/>
            <person name="Springer D."/>
            <person name="Dromer F."/>
            <person name="Young S.K."/>
            <person name="Zeng Q."/>
            <person name="Gargeya S."/>
            <person name="Fitzgerald M."/>
            <person name="Abouelleil A."/>
            <person name="Alvarado L."/>
            <person name="Berlin A.M."/>
            <person name="Chapman S.B."/>
            <person name="Dewar J."/>
            <person name="Goldberg J."/>
            <person name="Griggs A."/>
            <person name="Gujja S."/>
            <person name="Hansen M."/>
            <person name="Howarth C."/>
            <person name="Imamovic A."/>
            <person name="Larimer J."/>
            <person name="McCowan C."/>
            <person name="Murphy C."/>
            <person name="Pearson M."/>
            <person name="Priest M."/>
            <person name="Roberts A."/>
            <person name="Saif S."/>
            <person name="Shea T."/>
            <person name="Sykes S."/>
            <person name="Wortman J."/>
            <person name="Nusbaum C."/>
            <person name="Birren B."/>
        </authorList>
    </citation>
    <scope>NUCLEOTIDE SEQUENCE [LARGE SCALE GENOMIC DNA]</scope>
    <source>
        <strain evidence="9 10">CBS 10435</strain>
    </source>
</reference>
<feature type="transmembrane region" description="Helical" evidence="8">
    <location>
        <begin position="47"/>
        <end position="70"/>
    </location>
</feature>
<feature type="transmembrane region" description="Helical" evidence="8">
    <location>
        <begin position="270"/>
        <end position="289"/>
    </location>
</feature>
<evidence type="ECO:0000256" key="6">
    <source>
        <dbReference type="ARBA" id="ARBA00022989"/>
    </source>
</evidence>
<gene>
    <name evidence="9" type="ORF">L486_08127</name>
</gene>
<dbReference type="OrthoDB" id="1099at2759"/>
<evidence type="ECO:0000256" key="5">
    <source>
        <dbReference type="ARBA" id="ARBA00022692"/>
    </source>
</evidence>
<organism evidence="9 10">
    <name type="scientific">Kwoniella mangroviensis CBS 10435</name>
    <dbReference type="NCBI Taxonomy" id="1331196"/>
    <lineage>
        <taxon>Eukaryota</taxon>
        <taxon>Fungi</taxon>
        <taxon>Dikarya</taxon>
        <taxon>Basidiomycota</taxon>
        <taxon>Agaricomycotina</taxon>
        <taxon>Tremellomycetes</taxon>
        <taxon>Tremellales</taxon>
        <taxon>Cryptococcaceae</taxon>
        <taxon>Kwoniella</taxon>
    </lineage>
</organism>
<dbReference type="InterPro" id="IPR038665">
    <property type="entry name" value="Voltage-dep_anion_channel_sf"/>
</dbReference>
<feature type="transmembrane region" description="Helical" evidence="8">
    <location>
        <begin position="115"/>
        <end position="133"/>
    </location>
</feature>
<evidence type="ECO:0000256" key="1">
    <source>
        <dbReference type="ARBA" id="ARBA00004651"/>
    </source>
</evidence>
<feature type="transmembrane region" description="Helical" evidence="8">
    <location>
        <begin position="21"/>
        <end position="41"/>
    </location>
</feature>
<keyword evidence="3" id="KW-0813">Transport</keyword>
<keyword evidence="10" id="KW-1185">Reference proteome</keyword>
<evidence type="ECO:0000256" key="8">
    <source>
        <dbReference type="SAM" id="Phobius"/>
    </source>
</evidence>
<evidence type="ECO:0000256" key="4">
    <source>
        <dbReference type="ARBA" id="ARBA00022475"/>
    </source>
</evidence>
<comment type="similarity">
    <text evidence="2">Belongs to the tellurite-resistance/dicarboxylate transporter (TDT) family.</text>
</comment>
<dbReference type="PANTHER" id="PTHR31686:SF1">
    <property type="entry name" value="SULFITE EFFLUX PUMP SSU1"/>
    <property type="match status" value="1"/>
</dbReference>
<keyword evidence="7 8" id="KW-0472">Membrane</keyword>
<dbReference type="InterPro" id="IPR004695">
    <property type="entry name" value="SLAC1/Mae1/Ssu1/TehA"/>
</dbReference>
<evidence type="ECO:0000256" key="2">
    <source>
        <dbReference type="ARBA" id="ARBA00008566"/>
    </source>
</evidence>
<dbReference type="Proteomes" id="UP000092583">
    <property type="component" value="Unassembled WGS sequence"/>
</dbReference>
<protein>
    <recommendedName>
        <fullName evidence="11">Malic acid transporter</fullName>
    </recommendedName>
</protein>
<dbReference type="InterPro" id="IPR051629">
    <property type="entry name" value="Sulfite_efflux_TDT"/>
</dbReference>
<comment type="subcellular location">
    <subcellularLocation>
        <location evidence="1">Cell membrane</location>
        <topology evidence="1">Multi-pass membrane protein</topology>
    </subcellularLocation>
</comment>
<evidence type="ECO:0008006" key="11">
    <source>
        <dbReference type="Google" id="ProtNLM"/>
    </source>
</evidence>
<dbReference type="GO" id="GO:0005886">
    <property type="term" value="C:plasma membrane"/>
    <property type="evidence" value="ECO:0007669"/>
    <property type="project" value="UniProtKB-SubCell"/>
</dbReference>
<keyword evidence="6 8" id="KW-1133">Transmembrane helix</keyword>
<feature type="transmembrane region" description="Helical" evidence="8">
    <location>
        <begin position="241"/>
        <end position="258"/>
    </location>
</feature>
<evidence type="ECO:0000256" key="3">
    <source>
        <dbReference type="ARBA" id="ARBA00022448"/>
    </source>
</evidence>
<name>A0A1B9IF94_9TREE</name>